<name>A0A1R4EWA3_BREDI</name>
<evidence type="ECO:0000313" key="3">
    <source>
        <dbReference type="Proteomes" id="UP000195766"/>
    </source>
</evidence>
<feature type="transmembrane region" description="Helical" evidence="1">
    <location>
        <begin position="51"/>
        <end position="70"/>
    </location>
</feature>
<reference evidence="2 3" key="1">
    <citation type="submission" date="2017-02" db="EMBL/GenBank/DDBJ databases">
        <authorList>
            <person name="Peterson S.W."/>
        </authorList>
    </citation>
    <scope>NUCLEOTIDE SEQUENCE [LARGE SCALE GENOMIC DNA]</scope>
    <source>
        <strain evidence="2 3">3F5N</strain>
    </source>
</reference>
<dbReference type="EMBL" id="FUIE01000010">
    <property type="protein sequence ID" value="SJM47957.1"/>
    <property type="molecule type" value="Genomic_DNA"/>
</dbReference>
<dbReference type="OrthoDB" id="9806647at2"/>
<proteinExistence type="predicted"/>
<gene>
    <name evidence="2" type="ORF">FM111_01190</name>
</gene>
<feature type="transmembrane region" description="Helical" evidence="1">
    <location>
        <begin position="20"/>
        <end position="39"/>
    </location>
</feature>
<feature type="transmembrane region" description="Helical" evidence="1">
    <location>
        <begin position="90"/>
        <end position="109"/>
    </location>
</feature>
<sequence>MTEEPPLYHDDVAGYRQPMVTSIGIIMGFLLAFMANWAVSEQEGRVLQDAVDWLVAVTILVSISLMVVTLARLLDNRVREGVGRRYHTTYRLYIASMAVGLAGLIAALII</sequence>
<dbReference type="AlphaFoldDB" id="A0A1R4EWA3"/>
<organism evidence="2 3">
    <name type="scientific">Brevundimonas diminuta 3F5N</name>
    <dbReference type="NCBI Taxonomy" id="1255603"/>
    <lineage>
        <taxon>Bacteria</taxon>
        <taxon>Pseudomonadati</taxon>
        <taxon>Pseudomonadota</taxon>
        <taxon>Alphaproteobacteria</taxon>
        <taxon>Caulobacterales</taxon>
        <taxon>Caulobacteraceae</taxon>
        <taxon>Brevundimonas</taxon>
    </lineage>
</organism>
<evidence type="ECO:0000313" key="2">
    <source>
        <dbReference type="EMBL" id="SJM47957.1"/>
    </source>
</evidence>
<dbReference type="Proteomes" id="UP000195766">
    <property type="component" value="Unassembled WGS sequence"/>
</dbReference>
<keyword evidence="1" id="KW-0812">Transmembrane</keyword>
<keyword evidence="1" id="KW-0472">Membrane</keyword>
<evidence type="ECO:0000256" key="1">
    <source>
        <dbReference type="SAM" id="Phobius"/>
    </source>
</evidence>
<accession>A0A1R4EWA3</accession>
<protein>
    <submittedName>
        <fullName evidence="2">Uncharacterized protein</fullName>
    </submittedName>
</protein>
<keyword evidence="1" id="KW-1133">Transmembrane helix</keyword>
<dbReference type="RefSeq" id="WP_087138919.1">
    <property type="nucleotide sequence ID" value="NZ_FUIE01000010.1"/>
</dbReference>